<comment type="caution">
    <text evidence="1">The sequence shown here is derived from an EMBL/GenBank/DDBJ whole genome shotgun (WGS) entry which is preliminary data.</text>
</comment>
<reference evidence="1 2" key="1">
    <citation type="submission" date="2024-08" db="EMBL/GenBank/DDBJ databases">
        <authorList>
            <person name="Lu H."/>
        </authorList>
    </citation>
    <scope>NUCLEOTIDE SEQUENCE [LARGE SCALE GENOMIC DNA]</scope>
    <source>
        <strain evidence="1 2">BYS180W</strain>
    </source>
</reference>
<dbReference type="Proteomes" id="UP001606099">
    <property type="component" value="Unassembled WGS sequence"/>
</dbReference>
<dbReference type="EMBL" id="JBIGHZ010000005">
    <property type="protein sequence ID" value="MFG6449362.1"/>
    <property type="molecule type" value="Genomic_DNA"/>
</dbReference>
<name>A0ABW7FYH0_9BURK</name>
<gene>
    <name evidence="1" type="ORF">ACG0Z6_14125</name>
</gene>
<evidence type="ECO:0000313" key="2">
    <source>
        <dbReference type="Proteomes" id="UP001606099"/>
    </source>
</evidence>
<organism evidence="1 2">
    <name type="scientific">Roseateles rivi</name>
    <dbReference type="NCBI Taxonomy" id="3299028"/>
    <lineage>
        <taxon>Bacteria</taxon>
        <taxon>Pseudomonadati</taxon>
        <taxon>Pseudomonadota</taxon>
        <taxon>Betaproteobacteria</taxon>
        <taxon>Burkholderiales</taxon>
        <taxon>Sphaerotilaceae</taxon>
        <taxon>Roseateles</taxon>
    </lineage>
</organism>
<protein>
    <recommendedName>
        <fullName evidence="3">Alpha/beta hydrolase</fullName>
    </recommendedName>
</protein>
<sequence>MAAVFSLSLLPHQSAACKIDPALGRIDGSCLPDKTKITPSSAVFLYIPGTEGVADFATMRVVSPASNPIWFLSTLLETTHIGISVSTSALPRVQACMDNVSKKVRTLAEYQQYCVSPEAVSRFEWTDAHDQVERALDSARGLAKELDRPLVIFAISHGCNHVAKLVRDGLLRDDPLVLMNCAGESIRLTAVLQASKWTHWNALQRHGMGNSLAELKSLRLRSENWREIIPKALVDNAMSYCQDMRLSEENCQRDQIGQSIFVEALSQLSLLNQIDKGDLEFGDYNRLWQMLGQYSVPRENLNRLIFGDKDSLKMRLEMNSWYKPSYMAGLLQQDAAYRSLVGYLGSITYLTSDWDPLVPQQPSYCSSESPHCRDVVLDACLHELPSGPGSCASQLLREIRYVLGSEAVPRRTSIPLQ</sequence>
<evidence type="ECO:0008006" key="3">
    <source>
        <dbReference type="Google" id="ProtNLM"/>
    </source>
</evidence>
<accession>A0ABW7FYH0</accession>
<proteinExistence type="predicted"/>
<evidence type="ECO:0000313" key="1">
    <source>
        <dbReference type="EMBL" id="MFG6449362.1"/>
    </source>
</evidence>
<keyword evidence="2" id="KW-1185">Reference proteome</keyword>